<dbReference type="HOGENOM" id="CLU_2097899_0_0_1"/>
<evidence type="ECO:0000313" key="3">
    <source>
        <dbReference type="Proteomes" id="UP000014071"/>
    </source>
</evidence>
<reference evidence="3" key="1">
    <citation type="journal article" date="2013" name="Genome Announc.">
        <title>Draft genome sequence of the basidiomycetous yeast-like fungus Pseudozyma hubeiensis SY62, which produces an abundant amount of the biosurfactant mannosylerythritol lipids.</title>
        <authorList>
            <person name="Konishi M."/>
            <person name="Hatada Y."/>
            <person name="Horiuchi J."/>
        </authorList>
    </citation>
    <scope>NUCLEOTIDE SEQUENCE [LARGE SCALE GENOMIC DNA]</scope>
    <source>
        <strain evidence="3">SY62</strain>
    </source>
</reference>
<sequence length="116" mass="12931">MQLMSRLAILTFMYAVSKVNREAAEVQIDGERISLLDLITSSNRNWSTLSTSISELLSPRRPTSFREEEGATEPQQRQAYGRSECRAPQRAATTNLAVRPTKLARSVSGSLTIEMV</sequence>
<dbReference type="GeneID" id="24105611"/>
<evidence type="ECO:0000256" key="1">
    <source>
        <dbReference type="SAM" id="MobiDB-lite"/>
    </source>
</evidence>
<protein>
    <submittedName>
        <fullName evidence="2">Uncharacterized protein</fullName>
    </submittedName>
</protein>
<organism evidence="2 3">
    <name type="scientific">Pseudozyma hubeiensis (strain SY62)</name>
    <name type="common">Yeast</name>
    <dbReference type="NCBI Taxonomy" id="1305764"/>
    <lineage>
        <taxon>Eukaryota</taxon>
        <taxon>Fungi</taxon>
        <taxon>Dikarya</taxon>
        <taxon>Basidiomycota</taxon>
        <taxon>Ustilaginomycotina</taxon>
        <taxon>Ustilaginomycetes</taxon>
        <taxon>Ustilaginales</taxon>
        <taxon>Ustilaginaceae</taxon>
        <taxon>Pseudozyma</taxon>
    </lineage>
</organism>
<accession>R9P3S6</accession>
<dbReference type="Proteomes" id="UP000014071">
    <property type="component" value="Unassembled WGS sequence"/>
</dbReference>
<dbReference type="AlphaFoldDB" id="R9P3S6"/>
<dbReference type="RefSeq" id="XP_012186332.1">
    <property type="nucleotide sequence ID" value="XM_012330942.1"/>
</dbReference>
<dbReference type="EMBL" id="DF238768">
    <property type="protein sequence ID" value="GAC92745.1"/>
    <property type="molecule type" value="Genomic_DNA"/>
</dbReference>
<name>R9P3S6_PSEHS</name>
<keyword evidence="3" id="KW-1185">Reference proteome</keyword>
<proteinExistence type="predicted"/>
<evidence type="ECO:0000313" key="2">
    <source>
        <dbReference type="EMBL" id="GAC92745.1"/>
    </source>
</evidence>
<feature type="region of interest" description="Disordered" evidence="1">
    <location>
        <begin position="57"/>
        <end position="86"/>
    </location>
</feature>
<gene>
    <name evidence="2" type="ORF">PHSY_000300</name>
</gene>